<dbReference type="RefSeq" id="WP_316026283.1">
    <property type="nucleotide sequence ID" value="NZ_JAWDIO010000002.1"/>
</dbReference>
<dbReference type="InterPro" id="IPR013589">
    <property type="entry name" value="Bac_transglu_N"/>
</dbReference>
<evidence type="ECO:0000313" key="2">
    <source>
        <dbReference type="EMBL" id="MDU0354700.1"/>
    </source>
</evidence>
<protein>
    <submittedName>
        <fullName evidence="2">Transglutaminase N-terminal domain-containing protein</fullName>
    </submittedName>
</protein>
<gene>
    <name evidence="2" type="ORF">RS130_12925</name>
</gene>
<dbReference type="SUPFAM" id="SSF54001">
    <property type="entry name" value="Cysteine proteinases"/>
    <property type="match status" value="1"/>
</dbReference>
<dbReference type="EMBL" id="JAWDIO010000002">
    <property type="protein sequence ID" value="MDU0354700.1"/>
    <property type="molecule type" value="Genomic_DNA"/>
</dbReference>
<sequence length="109" mass="12730">MTITVGITHHTEYHYDRAINMGPHVFRLRPAPHSRTPIKSYSLKIYPENHYINWQQDPFGNYLGRVVFPEKTKKFWFTVDVVAELAVINPFDFLSKSMLTIIHSPTKNA</sequence>
<dbReference type="InterPro" id="IPR038765">
    <property type="entry name" value="Papain-like_cys_pep_sf"/>
</dbReference>
<evidence type="ECO:0000259" key="1">
    <source>
        <dbReference type="Pfam" id="PF08379"/>
    </source>
</evidence>
<keyword evidence="3" id="KW-1185">Reference proteome</keyword>
<proteinExistence type="predicted"/>
<comment type="caution">
    <text evidence="2">The sequence shown here is derived from an EMBL/GenBank/DDBJ whole genome shotgun (WGS) entry which is preliminary data.</text>
</comment>
<dbReference type="Pfam" id="PF08379">
    <property type="entry name" value="Bact_transglu_N"/>
    <property type="match status" value="1"/>
</dbReference>
<organism evidence="2 3">
    <name type="scientific">Paraglaciecola aquimarina</name>
    <dbReference type="NCBI Taxonomy" id="1235557"/>
    <lineage>
        <taxon>Bacteria</taxon>
        <taxon>Pseudomonadati</taxon>
        <taxon>Pseudomonadota</taxon>
        <taxon>Gammaproteobacteria</taxon>
        <taxon>Alteromonadales</taxon>
        <taxon>Alteromonadaceae</taxon>
        <taxon>Paraglaciecola</taxon>
    </lineage>
</organism>
<reference evidence="2 3" key="1">
    <citation type="submission" date="2023-10" db="EMBL/GenBank/DDBJ databases">
        <title>Glaciecola aquimarina strain GGW-M5 nov., isolated from a coastal seawater.</title>
        <authorList>
            <person name="Bayburt H."/>
            <person name="Kim J.M."/>
            <person name="Choi B.J."/>
            <person name="Jeon C.O."/>
        </authorList>
    </citation>
    <scope>NUCLEOTIDE SEQUENCE [LARGE SCALE GENOMIC DNA]</scope>
    <source>
        <strain evidence="2 3">KCTC 32108</strain>
    </source>
</reference>
<feature type="domain" description="Bacterial transglutaminase-like N-terminal" evidence="1">
    <location>
        <begin position="7"/>
        <end position="84"/>
    </location>
</feature>
<dbReference type="PANTHER" id="PTHR33490">
    <property type="entry name" value="BLR5614 PROTEIN-RELATED"/>
    <property type="match status" value="1"/>
</dbReference>
<accession>A0ABU3SXG0</accession>
<dbReference type="PANTHER" id="PTHR33490:SF1">
    <property type="entry name" value="SLL1233 PROTEIN"/>
    <property type="match status" value="1"/>
</dbReference>
<dbReference type="Proteomes" id="UP001247805">
    <property type="component" value="Unassembled WGS sequence"/>
</dbReference>
<evidence type="ECO:0000313" key="3">
    <source>
        <dbReference type="Proteomes" id="UP001247805"/>
    </source>
</evidence>
<name>A0ABU3SXG0_9ALTE</name>